<sequence length="95" mass="10796">MTYLLFDDECERRGGKVVNHAKKKTKHPFQKASLAVLHGNKQTRKKWTEEKVRGGYMKGKAVKRGKVCDDAKEGGKGKKNQPQVEGEMGRREIKP</sequence>
<evidence type="ECO:0000313" key="2">
    <source>
        <dbReference type="EMBL" id="GFQ67183.1"/>
    </source>
</evidence>
<comment type="caution">
    <text evidence="2">The sequence shown here is derived from an EMBL/GenBank/DDBJ whole genome shotgun (WGS) entry which is preliminary data.</text>
</comment>
<gene>
    <name evidence="2" type="ORF">TNCT_331981</name>
</gene>
<reference evidence="2" key="1">
    <citation type="submission" date="2020-07" db="EMBL/GenBank/DDBJ databases">
        <title>Multicomponent nature underlies the extraordinary mechanical properties of spider dragline silk.</title>
        <authorList>
            <person name="Kono N."/>
            <person name="Nakamura H."/>
            <person name="Mori M."/>
            <person name="Yoshida Y."/>
            <person name="Ohtoshi R."/>
            <person name="Malay A.D."/>
            <person name="Moran D.A.P."/>
            <person name="Tomita M."/>
            <person name="Numata K."/>
            <person name="Arakawa K."/>
        </authorList>
    </citation>
    <scope>NUCLEOTIDE SEQUENCE</scope>
</reference>
<feature type="compositionally biased region" description="Basic and acidic residues" evidence="1">
    <location>
        <begin position="66"/>
        <end position="76"/>
    </location>
</feature>
<dbReference type="AlphaFoldDB" id="A0A8X6FU01"/>
<dbReference type="EMBL" id="BMAO01000489">
    <property type="protein sequence ID" value="GFQ67183.1"/>
    <property type="molecule type" value="Genomic_DNA"/>
</dbReference>
<organism evidence="2 3">
    <name type="scientific">Trichonephila clavata</name>
    <name type="common">Joro spider</name>
    <name type="synonym">Nephila clavata</name>
    <dbReference type="NCBI Taxonomy" id="2740835"/>
    <lineage>
        <taxon>Eukaryota</taxon>
        <taxon>Metazoa</taxon>
        <taxon>Ecdysozoa</taxon>
        <taxon>Arthropoda</taxon>
        <taxon>Chelicerata</taxon>
        <taxon>Arachnida</taxon>
        <taxon>Araneae</taxon>
        <taxon>Araneomorphae</taxon>
        <taxon>Entelegynae</taxon>
        <taxon>Araneoidea</taxon>
        <taxon>Nephilidae</taxon>
        <taxon>Trichonephila</taxon>
    </lineage>
</organism>
<protein>
    <submittedName>
        <fullName evidence="2">Uncharacterized protein</fullName>
    </submittedName>
</protein>
<evidence type="ECO:0000256" key="1">
    <source>
        <dbReference type="SAM" id="MobiDB-lite"/>
    </source>
</evidence>
<dbReference type="Proteomes" id="UP000887116">
    <property type="component" value="Unassembled WGS sequence"/>
</dbReference>
<name>A0A8X6FU01_TRICU</name>
<proteinExistence type="predicted"/>
<evidence type="ECO:0000313" key="3">
    <source>
        <dbReference type="Proteomes" id="UP000887116"/>
    </source>
</evidence>
<accession>A0A8X6FU01</accession>
<keyword evidence="3" id="KW-1185">Reference proteome</keyword>
<feature type="region of interest" description="Disordered" evidence="1">
    <location>
        <begin position="61"/>
        <end position="95"/>
    </location>
</feature>